<comment type="caution">
    <text evidence="2">The sequence shown here is derived from an EMBL/GenBank/DDBJ whole genome shotgun (WGS) entry which is preliminary data.</text>
</comment>
<protein>
    <submittedName>
        <fullName evidence="2">Uncharacterized protein</fullName>
    </submittedName>
</protein>
<evidence type="ECO:0000256" key="1">
    <source>
        <dbReference type="SAM" id="MobiDB-lite"/>
    </source>
</evidence>
<organism evidence="2 3">
    <name type="scientific">Tuber magnatum</name>
    <name type="common">white Piedmont truffle</name>
    <dbReference type="NCBI Taxonomy" id="42249"/>
    <lineage>
        <taxon>Eukaryota</taxon>
        <taxon>Fungi</taxon>
        <taxon>Dikarya</taxon>
        <taxon>Ascomycota</taxon>
        <taxon>Pezizomycotina</taxon>
        <taxon>Pezizomycetes</taxon>
        <taxon>Pezizales</taxon>
        <taxon>Tuberaceae</taxon>
        <taxon>Tuber</taxon>
    </lineage>
</organism>
<reference evidence="2 3" key="1">
    <citation type="submission" date="2018-03" db="EMBL/GenBank/DDBJ databases">
        <title>Genomes of Pezizomycetes fungi and the evolution of truffles.</title>
        <authorList>
            <person name="Murat C."/>
            <person name="Payen T."/>
            <person name="Noel B."/>
            <person name="Kuo A."/>
            <person name="Martin F.M."/>
        </authorList>
    </citation>
    <scope>NUCLEOTIDE SEQUENCE [LARGE SCALE GENOMIC DNA]</scope>
    <source>
        <strain evidence="2">091103-1</strain>
    </source>
</reference>
<evidence type="ECO:0000313" key="2">
    <source>
        <dbReference type="EMBL" id="PWW80475.1"/>
    </source>
</evidence>
<dbReference type="Proteomes" id="UP000246991">
    <property type="component" value="Unassembled WGS sequence"/>
</dbReference>
<keyword evidence="3" id="KW-1185">Reference proteome</keyword>
<evidence type="ECO:0000313" key="3">
    <source>
        <dbReference type="Proteomes" id="UP000246991"/>
    </source>
</evidence>
<accession>A0A317T1G7</accession>
<dbReference type="EMBL" id="PYWC01000003">
    <property type="protein sequence ID" value="PWW80475.1"/>
    <property type="molecule type" value="Genomic_DNA"/>
</dbReference>
<name>A0A317T1G7_9PEZI</name>
<feature type="region of interest" description="Disordered" evidence="1">
    <location>
        <begin position="36"/>
        <end position="67"/>
    </location>
</feature>
<feature type="non-terminal residue" evidence="2">
    <location>
        <position position="1"/>
    </location>
</feature>
<gene>
    <name evidence="2" type="ORF">C7212DRAFT_311819</name>
</gene>
<dbReference type="AlphaFoldDB" id="A0A317T1G7"/>
<sequence length="67" mass="8431">IVRRVAQPTGDWWIEEKSFFLDLRIGNFSRKKKCRTRVEKREKRKGREETKGKKETPRREWERYTRY</sequence>
<proteinExistence type="predicted"/>